<keyword evidence="10 11" id="KW-0998">Cell outer membrane</keyword>
<reference evidence="16 17" key="1">
    <citation type="submission" date="2015-10" db="EMBL/GenBank/DDBJ databases">
        <title>Draft genome sequence of Novosphingobium fuchskuhlense DSM 25065 isolated from a surface water sample of the southwest basin of Lake Grosse Fuchskuhle.</title>
        <authorList>
            <person name="Ruckert C."/>
            <person name="Winkler A."/>
            <person name="Glaeser J."/>
            <person name="Grossart H.-P."/>
            <person name="Kalinowski J."/>
            <person name="Glaeser S."/>
        </authorList>
    </citation>
    <scope>NUCLEOTIDE SEQUENCE [LARGE SCALE GENOMIC DNA]</scope>
    <source>
        <strain evidence="16 17">FNE08-7</strain>
    </source>
</reference>
<keyword evidence="5 11" id="KW-0812">Transmembrane</keyword>
<dbReference type="SUPFAM" id="SSF56935">
    <property type="entry name" value="Porins"/>
    <property type="match status" value="1"/>
</dbReference>
<dbReference type="Pfam" id="PF07715">
    <property type="entry name" value="Plug"/>
    <property type="match status" value="1"/>
</dbReference>
<dbReference type="InterPro" id="IPR036942">
    <property type="entry name" value="Beta-barrel_TonB_sf"/>
</dbReference>
<evidence type="ECO:0000256" key="8">
    <source>
        <dbReference type="ARBA" id="ARBA00023077"/>
    </source>
</evidence>
<evidence type="ECO:0000256" key="13">
    <source>
        <dbReference type="SAM" id="SignalP"/>
    </source>
</evidence>
<protein>
    <submittedName>
        <fullName evidence="16">TonB-dependent receptor</fullName>
    </submittedName>
</protein>
<organism evidence="16 17">
    <name type="scientific">Novosphingobium fuchskuhlense</name>
    <dbReference type="NCBI Taxonomy" id="1117702"/>
    <lineage>
        <taxon>Bacteria</taxon>
        <taxon>Pseudomonadati</taxon>
        <taxon>Pseudomonadota</taxon>
        <taxon>Alphaproteobacteria</taxon>
        <taxon>Sphingomonadales</taxon>
        <taxon>Sphingomonadaceae</taxon>
        <taxon>Novosphingobium</taxon>
    </lineage>
</organism>
<evidence type="ECO:0000256" key="5">
    <source>
        <dbReference type="ARBA" id="ARBA00022692"/>
    </source>
</evidence>
<dbReference type="InterPro" id="IPR012910">
    <property type="entry name" value="Plug_dom"/>
</dbReference>
<evidence type="ECO:0000256" key="6">
    <source>
        <dbReference type="ARBA" id="ARBA00023004"/>
    </source>
</evidence>
<keyword evidence="17" id="KW-1185">Reference proteome</keyword>
<evidence type="ECO:0000313" key="16">
    <source>
        <dbReference type="EMBL" id="KUR70419.1"/>
    </source>
</evidence>
<evidence type="ECO:0000256" key="1">
    <source>
        <dbReference type="ARBA" id="ARBA00004571"/>
    </source>
</evidence>
<gene>
    <name evidence="16" type="ORF">AQZ52_16500</name>
</gene>
<name>A0A117UT79_9SPHN</name>
<evidence type="ECO:0000256" key="9">
    <source>
        <dbReference type="ARBA" id="ARBA00023136"/>
    </source>
</evidence>
<feature type="signal peptide" evidence="13">
    <location>
        <begin position="1"/>
        <end position="20"/>
    </location>
</feature>
<dbReference type="Proteomes" id="UP000058012">
    <property type="component" value="Unassembled WGS sequence"/>
</dbReference>
<dbReference type="RefSeq" id="WP_067913461.1">
    <property type="nucleotide sequence ID" value="NZ_KQ954246.1"/>
</dbReference>
<evidence type="ECO:0000313" key="17">
    <source>
        <dbReference type="Proteomes" id="UP000058012"/>
    </source>
</evidence>
<dbReference type="PANTHER" id="PTHR32552:SF81">
    <property type="entry name" value="TONB-DEPENDENT OUTER MEMBRANE RECEPTOR"/>
    <property type="match status" value="1"/>
</dbReference>
<dbReference type="PROSITE" id="PS52016">
    <property type="entry name" value="TONB_DEPENDENT_REC_3"/>
    <property type="match status" value="1"/>
</dbReference>
<keyword evidence="4" id="KW-0410">Iron transport</keyword>
<dbReference type="Gene3D" id="2.40.170.20">
    <property type="entry name" value="TonB-dependent receptor, beta-barrel domain"/>
    <property type="match status" value="1"/>
</dbReference>
<dbReference type="STRING" id="1117702.AQZ52_16500"/>
<feature type="domain" description="TonB-dependent receptor plug" evidence="15">
    <location>
        <begin position="60"/>
        <end position="170"/>
    </location>
</feature>
<evidence type="ECO:0000259" key="15">
    <source>
        <dbReference type="Pfam" id="PF07715"/>
    </source>
</evidence>
<dbReference type="Pfam" id="PF00593">
    <property type="entry name" value="TonB_dep_Rec_b-barrel"/>
    <property type="match status" value="1"/>
</dbReference>
<dbReference type="EMBL" id="LLZS01000009">
    <property type="protein sequence ID" value="KUR70419.1"/>
    <property type="molecule type" value="Genomic_DNA"/>
</dbReference>
<keyword evidence="3 11" id="KW-1134">Transmembrane beta strand</keyword>
<keyword evidence="9 11" id="KW-0472">Membrane</keyword>
<dbReference type="InterPro" id="IPR039426">
    <property type="entry name" value="TonB-dep_rcpt-like"/>
</dbReference>
<comment type="caution">
    <text evidence="16">The sequence shown here is derived from an EMBL/GenBank/DDBJ whole genome shotgun (WGS) entry which is preliminary data.</text>
</comment>
<keyword evidence="2 11" id="KW-0813">Transport</keyword>
<proteinExistence type="inferred from homology"/>
<keyword evidence="8 12" id="KW-0798">TonB box</keyword>
<dbReference type="InterPro" id="IPR000531">
    <property type="entry name" value="Beta-barrel_TonB"/>
</dbReference>
<dbReference type="AlphaFoldDB" id="A0A117UT79"/>
<accession>A0A117UT79</accession>
<evidence type="ECO:0000256" key="4">
    <source>
        <dbReference type="ARBA" id="ARBA00022496"/>
    </source>
</evidence>
<dbReference type="GO" id="GO:0009279">
    <property type="term" value="C:cell outer membrane"/>
    <property type="evidence" value="ECO:0007669"/>
    <property type="project" value="UniProtKB-SubCell"/>
</dbReference>
<dbReference type="PANTHER" id="PTHR32552">
    <property type="entry name" value="FERRICHROME IRON RECEPTOR-RELATED"/>
    <property type="match status" value="1"/>
</dbReference>
<comment type="similarity">
    <text evidence="11 12">Belongs to the TonB-dependent receptor family.</text>
</comment>
<evidence type="ECO:0000256" key="2">
    <source>
        <dbReference type="ARBA" id="ARBA00022448"/>
    </source>
</evidence>
<evidence type="ECO:0000256" key="3">
    <source>
        <dbReference type="ARBA" id="ARBA00022452"/>
    </source>
</evidence>
<evidence type="ECO:0000256" key="7">
    <source>
        <dbReference type="ARBA" id="ARBA00023065"/>
    </source>
</evidence>
<keyword evidence="16" id="KW-0675">Receptor</keyword>
<evidence type="ECO:0000259" key="14">
    <source>
        <dbReference type="Pfam" id="PF00593"/>
    </source>
</evidence>
<keyword evidence="6" id="KW-0408">Iron</keyword>
<comment type="subcellular location">
    <subcellularLocation>
        <location evidence="1 11">Cell outer membrane</location>
        <topology evidence="1 11">Multi-pass membrane protein</topology>
    </subcellularLocation>
</comment>
<dbReference type="GO" id="GO:0006826">
    <property type="term" value="P:iron ion transport"/>
    <property type="evidence" value="ECO:0007669"/>
    <property type="project" value="UniProtKB-KW"/>
</dbReference>
<feature type="chain" id="PRO_5007156923" evidence="13">
    <location>
        <begin position="21"/>
        <end position="795"/>
    </location>
</feature>
<sequence>MKTAYVRVSRSILMATAAFAAPVALAQTAPQAATEATTGAGATLDGTEIIVTAQKRSENLQNVPISIQAFGTKKLDELNIASFDDYAKALPSVSFQSFGPGQTQLSFRGITSGGDGLHGGSQPTAALYLDEVPVTTIAGAVDLHVYDIQRVEALSGPQGTLFGSSSLAGTLRIITNKPETNGFAGRIDVSGNKVGKGTGGGSAEGFVNIPLSERAALRVMAFYQHDGGYIDSVPGTRTFTLGDNNPDTNVTVNNAKYVKDNVNKTDTAGGRAALKVDLDDNWTVQPSVLYQHQTTRGSFLFDPRYGDLKVTDFGPGYNRDAWALATMTINGKIGSWDLTYAGGYFDRRVENLADYSEYSVAYDQFQGGFYTYFQAADGTFLDPTQQVHNHDDYTKQSHELRIASPTGDRFKLVAGLFYQRQTDRIVADYYINGISGIPNSPAVPKAGDDLFATRAYRVDRDYAAFADGSFDITPQLTLAGGIRVFKVNNTFVGFSGFKSGTTAANCVPVVADDRVCNNFERQAKQSGETHRVNLTWKIDPDRLVYATYSTGYRPGGNNRRPNVNPYVADTLNNYELGFKTSWFDRKLRLNGAVFYEKWNKLQYGLSPVGSFGVTNIYNAGDARVYGAEMDFNLRLGGLSLSGSGALIDGKLTTDFCSFDANGNPDCTLGVIAAAKGTPLPIQPKFKGNMTARYEFAMGKAKAFIQGSLNHQSGTRSYLTTREADLLGRTKGFETFDFSLGAKVSGFDVSAFIENAFDKRGILSINTVCTPSICGAGRRFYPIKPQVFGIKLGHDL</sequence>
<keyword evidence="13" id="KW-0732">Signal</keyword>
<feature type="domain" description="TonB-dependent receptor-like beta-barrel" evidence="14">
    <location>
        <begin position="257"/>
        <end position="754"/>
    </location>
</feature>
<evidence type="ECO:0000256" key="11">
    <source>
        <dbReference type="PROSITE-ProRule" id="PRU01360"/>
    </source>
</evidence>
<keyword evidence="7" id="KW-0406">Ion transport</keyword>
<evidence type="ECO:0000256" key="10">
    <source>
        <dbReference type="ARBA" id="ARBA00023237"/>
    </source>
</evidence>
<evidence type="ECO:0000256" key="12">
    <source>
        <dbReference type="RuleBase" id="RU003357"/>
    </source>
</evidence>